<dbReference type="AlphaFoldDB" id="A0AAN5IDS4"/>
<dbReference type="CDD" id="cd04280">
    <property type="entry name" value="ZnMc_astacin_like"/>
    <property type="match status" value="1"/>
</dbReference>
<keyword evidence="3 10" id="KW-0479">Metal-binding</keyword>
<evidence type="ECO:0000313" key="15">
    <source>
        <dbReference type="Proteomes" id="UP001328107"/>
    </source>
</evidence>
<dbReference type="PROSITE" id="PS01186">
    <property type="entry name" value="EGF_2"/>
    <property type="match status" value="1"/>
</dbReference>
<comment type="cofactor">
    <cofactor evidence="10 11">
        <name>Zn(2+)</name>
        <dbReference type="ChEBI" id="CHEBI:29105"/>
    </cofactor>
    <text evidence="10 11">Binds 1 zinc ion per subunit.</text>
</comment>
<evidence type="ECO:0000256" key="7">
    <source>
        <dbReference type="ARBA" id="ARBA00023157"/>
    </source>
</evidence>
<proteinExistence type="predicted"/>
<dbReference type="SMART" id="SM00235">
    <property type="entry name" value="ZnMc"/>
    <property type="match status" value="1"/>
</dbReference>
<keyword evidence="5 10" id="KW-0862">Zinc</keyword>
<dbReference type="SUPFAM" id="SSF55486">
    <property type="entry name" value="Metalloproteases ('zincins'), catalytic domain"/>
    <property type="match status" value="1"/>
</dbReference>
<evidence type="ECO:0000256" key="6">
    <source>
        <dbReference type="ARBA" id="ARBA00023049"/>
    </source>
</evidence>
<dbReference type="PIRSF" id="PIRSF036365">
    <property type="entry name" value="Astacin_nematoda"/>
    <property type="match status" value="1"/>
</dbReference>
<feature type="disulfide bond" evidence="10">
    <location>
        <begin position="187"/>
        <end position="209"/>
    </location>
</feature>
<dbReference type="GO" id="GO:0008270">
    <property type="term" value="F:zinc ion binding"/>
    <property type="evidence" value="ECO:0007669"/>
    <property type="project" value="UniProtKB-UniRule"/>
</dbReference>
<evidence type="ECO:0000256" key="12">
    <source>
        <dbReference type="SAM" id="SignalP"/>
    </source>
</evidence>
<dbReference type="Gene3D" id="3.40.390.10">
    <property type="entry name" value="Collagenase (Catalytic Domain)"/>
    <property type="match status" value="1"/>
</dbReference>
<keyword evidence="4 12" id="KW-0732">Signal</keyword>
<dbReference type="InterPro" id="IPR017050">
    <property type="entry name" value="Metallopeptidase_nem"/>
</dbReference>
<protein>
    <recommendedName>
        <fullName evidence="9">Zinc metalloproteinase</fullName>
    </recommendedName>
</protein>
<dbReference type="PANTHER" id="PTHR10127:SF793">
    <property type="entry name" value="ZINC METALLOPROTEINASE NAS-31"/>
    <property type="match status" value="1"/>
</dbReference>
<dbReference type="Proteomes" id="UP001328107">
    <property type="component" value="Unassembled WGS sequence"/>
</dbReference>
<dbReference type="Pfam" id="PF01400">
    <property type="entry name" value="Astacin"/>
    <property type="match status" value="1"/>
</dbReference>
<comment type="caution">
    <text evidence="10">Lacks conserved residue(s) required for the propagation of feature annotation.</text>
</comment>
<evidence type="ECO:0000256" key="9">
    <source>
        <dbReference type="PIRNR" id="PIRNR036365"/>
    </source>
</evidence>
<keyword evidence="7 10" id="KW-1015">Disulfide bond</keyword>
<feature type="domain" description="Peptidase M12A" evidence="13">
    <location>
        <begin position="122"/>
        <end position="327"/>
    </location>
</feature>
<evidence type="ECO:0000256" key="11">
    <source>
        <dbReference type="RuleBase" id="RU361183"/>
    </source>
</evidence>
<evidence type="ECO:0000256" key="5">
    <source>
        <dbReference type="ARBA" id="ARBA00022833"/>
    </source>
</evidence>
<feature type="binding site" evidence="10">
    <location>
        <position position="221"/>
    </location>
    <ligand>
        <name>Zn(2+)</name>
        <dbReference type="ChEBI" id="CHEBI:29105"/>
        <note>catalytic</note>
    </ligand>
</feature>
<dbReference type="InterPro" id="IPR000742">
    <property type="entry name" value="EGF"/>
</dbReference>
<evidence type="ECO:0000256" key="8">
    <source>
        <dbReference type="ARBA" id="ARBA00023180"/>
    </source>
</evidence>
<evidence type="ECO:0000256" key="1">
    <source>
        <dbReference type="ARBA" id="ARBA00004613"/>
    </source>
</evidence>
<gene>
    <name evidence="14" type="ORF">PMAYCL1PPCAC_32803</name>
</gene>
<dbReference type="GO" id="GO:0005576">
    <property type="term" value="C:extracellular region"/>
    <property type="evidence" value="ECO:0007669"/>
    <property type="project" value="UniProtKB-SubCell"/>
</dbReference>
<dbReference type="GO" id="GO:0006508">
    <property type="term" value="P:proteolysis"/>
    <property type="evidence" value="ECO:0007669"/>
    <property type="project" value="UniProtKB-KW"/>
</dbReference>
<evidence type="ECO:0000259" key="13">
    <source>
        <dbReference type="PROSITE" id="PS51864"/>
    </source>
</evidence>
<keyword evidence="2 9" id="KW-0964">Secreted</keyword>
<dbReference type="PRINTS" id="PR00480">
    <property type="entry name" value="ASTACIN"/>
</dbReference>
<evidence type="ECO:0000256" key="4">
    <source>
        <dbReference type="ARBA" id="ARBA00022729"/>
    </source>
</evidence>
<evidence type="ECO:0000256" key="3">
    <source>
        <dbReference type="ARBA" id="ARBA00022723"/>
    </source>
</evidence>
<reference evidence="15" key="1">
    <citation type="submission" date="2022-10" db="EMBL/GenBank/DDBJ databases">
        <title>Genome assembly of Pristionchus species.</title>
        <authorList>
            <person name="Yoshida K."/>
            <person name="Sommer R.J."/>
        </authorList>
    </citation>
    <scope>NUCLEOTIDE SEQUENCE [LARGE SCALE GENOMIC DNA]</scope>
    <source>
        <strain evidence="15">RS5460</strain>
    </source>
</reference>
<dbReference type="InterPro" id="IPR034035">
    <property type="entry name" value="Astacin-like_dom"/>
</dbReference>
<keyword evidence="10 11" id="KW-0378">Hydrolase</keyword>
<dbReference type="GO" id="GO:0004222">
    <property type="term" value="F:metalloendopeptidase activity"/>
    <property type="evidence" value="ECO:0007669"/>
    <property type="project" value="UniProtKB-UniRule"/>
</dbReference>
<evidence type="ECO:0000313" key="14">
    <source>
        <dbReference type="EMBL" id="GMR62608.1"/>
    </source>
</evidence>
<evidence type="ECO:0000256" key="10">
    <source>
        <dbReference type="PROSITE-ProRule" id="PRU01211"/>
    </source>
</evidence>
<dbReference type="InterPro" id="IPR006026">
    <property type="entry name" value="Peptidase_Metallo"/>
</dbReference>
<dbReference type="InterPro" id="IPR024079">
    <property type="entry name" value="MetalloPept_cat_dom_sf"/>
</dbReference>
<feature type="binding site" evidence="10">
    <location>
        <position position="217"/>
    </location>
    <ligand>
        <name>Zn(2+)</name>
        <dbReference type="ChEBI" id="CHEBI:29105"/>
        <note>catalytic</note>
    </ligand>
</feature>
<comment type="subcellular location">
    <subcellularLocation>
        <location evidence="1 9">Secreted</location>
    </subcellularLocation>
</comment>
<dbReference type="GO" id="GO:0018996">
    <property type="term" value="P:molting cycle, collagen and cuticulin-based cuticle"/>
    <property type="evidence" value="ECO:0007669"/>
    <property type="project" value="InterPro"/>
</dbReference>
<dbReference type="PROSITE" id="PS51864">
    <property type="entry name" value="ASTACIN"/>
    <property type="match status" value="1"/>
</dbReference>
<dbReference type="PANTHER" id="PTHR10127">
    <property type="entry name" value="DISCOIDIN, CUB, EGF, LAMININ , AND ZINC METALLOPROTEASE DOMAIN CONTAINING"/>
    <property type="match status" value="1"/>
</dbReference>
<sequence length="477" mass="53216">MFSVVFLALLGSALSGSVDFEADLKHNVHLERLQKDLKALDERLQNPAIVEAEIELLKEAYGKTVLESPAPLNGSIIEDGDVNELNEKAGEEKDLFEGDVLLTNDQLALIETLHKSNRSRRQALKDAGYSWGSVNPVIPYSYSASYPRSTRGPTISDAMKFWEKNTCVRFKEVSSGYRVEVRESAGCSSYVGKINDRTGTQGLNLGEGCMSVGTICHELSHTFGFFHVQSRFDRDTYVDIDFNNILSGDKHNFDLEPADKTVLREIPYEFGSNMHYYHKDFARDESRPAIYAKPAYKVYQEGMMGRVPTFYDILGVNKHFNCFAKCTSSVSCSNGGVQDVNNCSKCLCPLGWTGDKCDQRPANTIKVPVTSTMQTKRVDLPAGTKSTQYKTDYYLLQAPAGMKVQMTPKVLGTRWSNSCDPMGLEVKFLKDARPSGVQVCDWRVQQPTLKSETNEMLVAAYSLGDQFAAEMQFKAVN</sequence>
<feature type="active site" evidence="10">
    <location>
        <position position="218"/>
    </location>
</feature>
<keyword evidence="6 10" id="KW-0482">Metalloprotease</keyword>
<feature type="signal peptide" evidence="12">
    <location>
        <begin position="1"/>
        <end position="15"/>
    </location>
</feature>
<name>A0AAN5IDS4_9BILA</name>
<keyword evidence="10 11" id="KW-0645">Protease</keyword>
<feature type="binding site" evidence="10">
    <location>
        <position position="227"/>
    </location>
    <ligand>
        <name>Zn(2+)</name>
        <dbReference type="ChEBI" id="CHEBI:29105"/>
        <note>catalytic</note>
    </ligand>
</feature>
<dbReference type="EMBL" id="BTRK01000006">
    <property type="protein sequence ID" value="GMR62608.1"/>
    <property type="molecule type" value="Genomic_DNA"/>
</dbReference>
<comment type="caution">
    <text evidence="14">The sequence shown here is derived from an EMBL/GenBank/DDBJ whole genome shotgun (WGS) entry which is preliminary data.</text>
</comment>
<dbReference type="InterPro" id="IPR001506">
    <property type="entry name" value="Peptidase_M12A"/>
</dbReference>
<keyword evidence="8" id="KW-0325">Glycoprotein</keyword>
<keyword evidence="15" id="KW-1185">Reference proteome</keyword>
<organism evidence="14 15">
    <name type="scientific">Pristionchus mayeri</name>
    <dbReference type="NCBI Taxonomy" id="1317129"/>
    <lineage>
        <taxon>Eukaryota</taxon>
        <taxon>Metazoa</taxon>
        <taxon>Ecdysozoa</taxon>
        <taxon>Nematoda</taxon>
        <taxon>Chromadorea</taxon>
        <taxon>Rhabditida</taxon>
        <taxon>Rhabditina</taxon>
        <taxon>Diplogasteromorpha</taxon>
        <taxon>Diplogasteroidea</taxon>
        <taxon>Neodiplogasteridae</taxon>
        <taxon>Pristionchus</taxon>
    </lineage>
</organism>
<evidence type="ECO:0000256" key="2">
    <source>
        <dbReference type="ARBA" id="ARBA00022525"/>
    </source>
</evidence>
<accession>A0AAN5IDS4</accession>
<feature type="chain" id="PRO_5043009439" description="Zinc metalloproteinase" evidence="12">
    <location>
        <begin position="16"/>
        <end position="477"/>
    </location>
</feature>